<keyword evidence="3" id="KW-1185">Reference proteome</keyword>
<dbReference type="RefSeq" id="WP_268042492.1">
    <property type="nucleotide sequence ID" value="NZ_CP104064.1"/>
</dbReference>
<evidence type="ECO:0008006" key="4">
    <source>
        <dbReference type="Google" id="ProtNLM"/>
    </source>
</evidence>
<dbReference type="Proteomes" id="UP001164803">
    <property type="component" value="Chromosome"/>
</dbReference>
<feature type="chain" id="PRO_5046015444" description="Basic membrane lipoprotein Med, substrate-binding protein (PBP1-ABC) superfamily" evidence="1">
    <location>
        <begin position="25"/>
        <end position="339"/>
    </location>
</feature>
<keyword evidence="1" id="KW-0732">Signal</keyword>
<evidence type="ECO:0000313" key="3">
    <source>
        <dbReference type="Proteomes" id="UP001164803"/>
    </source>
</evidence>
<name>A0ABY6YYZ1_9BACL</name>
<evidence type="ECO:0000313" key="2">
    <source>
        <dbReference type="EMBL" id="WAH35346.1"/>
    </source>
</evidence>
<dbReference type="EMBL" id="CP104064">
    <property type="protein sequence ID" value="WAH35346.1"/>
    <property type="molecule type" value="Genomic_DNA"/>
</dbReference>
<gene>
    <name evidence="2" type="ORF">NZD86_13670</name>
</gene>
<accession>A0ABY6YYZ1</accession>
<evidence type="ECO:0000256" key="1">
    <source>
        <dbReference type="SAM" id="SignalP"/>
    </source>
</evidence>
<proteinExistence type="predicted"/>
<feature type="signal peptide" evidence="1">
    <location>
        <begin position="1"/>
        <end position="24"/>
    </location>
</feature>
<dbReference type="PROSITE" id="PS51257">
    <property type="entry name" value="PROKAR_LIPOPROTEIN"/>
    <property type="match status" value="1"/>
</dbReference>
<reference evidence="2" key="1">
    <citation type="submission" date="2022-08" db="EMBL/GenBank/DDBJ databases">
        <title>Alicyclobacillus dauci DSM2870, complete genome.</title>
        <authorList>
            <person name="Wang Q."/>
            <person name="Cai R."/>
            <person name="Wang Z."/>
        </authorList>
    </citation>
    <scope>NUCLEOTIDE SEQUENCE</scope>
    <source>
        <strain evidence="2">DSM 28700</strain>
    </source>
</reference>
<organism evidence="2 3">
    <name type="scientific">Alicyclobacillus dauci</name>
    <dbReference type="NCBI Taxonomy" id="1475485"/>
    <lineage>
        <taxon>Bacteria</taxon>
        <taxon>Bacillati</taxon>
        <taxon>Bacillota</taxon>
        <taxon>Bacilli</taxon>
        <taxon>Bacillales</taxon>
        <taxon>Alicyclobacillaceae</taxon>
        <taxon>Alicyclobacillus</taxon>
    </lineage>
</organism>
<protein>
    <recommendedName>
        <fullName evidence="4">Basic membrane lipoprotein Med, substrate-binding protein (PBP1-ABC) superfamily</fullName>
    </recommendedName>
</protein>
<sequence>MREKKITMSLCVLSLSLLMAGCGAPDLGAMRPHEQKQAAAVVVVDHPSFLSSSSLQSIVDTQTSVVQTVRSSANSFDQVIDHVLQNKDVTFCLVAANDTTALASDISQIAQKYSSVHFEILSTQAGAAIQGANVSTISQDENATAFSVGFVAGTWATNQAGPGAYAVQPTFGYLPNSLPTSVQQAFFAGLYTADPGAHIVPMTPLNGAALPPLYPTVSSVIVGSTPTQPMQQFLQTQGYQIFSLSPSLTQLKPVAMPGHIDVTHFTDALSQFSTGHWQNGNETVFDPTSLTLQSLPSSVVNAWSPMERASQQTPNLWKSDYQNLPQATRQSIRSQFGIA</sequence>